<keyword evidence="8" id="KW-1185">Reference proteome</keyword>
<evidence type="ECO:0000256" key="4">
    <source>
        <dbReference type="SAM" id="SignalP"/>
    </source>
</evidence>
<evidence type="ECO:0000259" key="5">
    <source>
        <dbReference type="Pfam" id="PF25954"/>
    </source>
</evidence>
<feature type="signal peptide" evidence="4">
    <location>
        <begin position="1"/>
        <end position="20"/>
    </location>
</feature>
<dbReference type="Gene3D" id="2.40.30.170">
    <property type="match status" value="1"/>
</dbReference>
<dbReference type="PANTHER" id="PTHR32347">
    <property type="entry name" value="EFFLUX SYSTEM COMPONENT YKNX-RELATED"/>
    <property type="match status" value="1"/>
</dbReference>
<dbReference type="Pfam" id="PF25954">
    <property type="entry name" value="Beta-barrel_RND_2"/>
    <property type="match status" value="1"/>
</dbReference>
<dbReference type="EMBL" id="QMDV01000002">
    <property type="protein sequence ID" value="RAU82767.1"/>
    <property type="molecule type" value="Genomic_DNA"/>
</dbReference>
<evidence type="ECO:0000256" key="1">
    <source>
        <dbReference type="ARBA" id="ARBA00004196"/>
    </source>
</evidence>
<dbReference type="OrthoDB" id="869610at2"/>
<dbReference type="PROSITE" id="PS51257">
    <property type="entry name" value="PROKAR_LIPOPROTEIN"/>
    <property type="match status" value="1"/>
</dbReference>
<dbReference type="PANTHER" id="PTHR32347:SF14">
    <property type="entry name" value="EFFLUX SYSTEM COMPONENT YKNX-RELATED"/>
    <property type="match status" value="1"/>
</dbReference>
<evidence type="ECO:0000256" key="2">
    <source>
        <dbReference type="ARBA" id="ARBA00023054"/>
    </source>
</evidence>
<sequence>MRFYLFGLLFILALAACSKKQETTQAAVMDISESVYASGVIKSKNQYTVFPMVSGILQQVLVTEGDEVKKGDPLMLIENEAARLSTENARIAAEYARLDANREKLNELQAAIELAESSKRNDSLLLVRQRNLWAEKIGTRVELEQRELAYKNAVTAHRSAILRYNDLKKQLDFTAQQARKNLQISQSQSDEYTIKSEMDGKIYNILKERGELVNLQTAVALVGDATEFILELQVDEYDIARVKPGQQVLLNLDSYKGKVFEAKVYKVNPAMNERTRSFTVEASFVTRPPVLFPNLTTEANIIIRTKKNALTIPREYLLDSSYVLTENDEKIKVKTGLKDYRKVEILDGLTKEQVLVKPVQ</sequence>
<dbReference type="InterPro" id="IPR050465">
    <property type="entry name" value="UPF0194_transport"/>
</dbReference>
<reference evidence="7 8" key="2">
    <citation type="submission" date="2018-07" db="EMBL/GenBank/DDBJ databases">
        <title>Pontibacter sp. 2b14 genomic sequence and assembly.</title>
        <authorList>
            <person name="Du Z.-J."/>
        </authorList>
    </citation>
    <scope>NUCLEOTIDE SEQUENCE [LARGE SCALE GENOMIC DNA]</scope>
    <source>
        <strain evidence="7 8">2b14</strain>
    </source>
</reference>
<protein>
    <submittedName>
        <fullName evidence="7">RND transporter</fullName>
    </submittedName>
</protein>
<accession>A0A364RES4</accession>
<feature type="coiled-coil region" evidence="3">
    <location>
        <begin position="74"/>
        <end position="118"/>
    </location>
</feature>
<reference evidence="7 8" key="1">
    <citation type="submission" date="2018-06" db="EMBL/GenBank/DDBJ databases">
        <authorList>
            <person name="Liu Z.-W."/>
        </authorList>
    </citation>
    <scope>NUCLEOTIDE SEQUENCE [LARGE SCALE GENOMIC DNA]</scope>
    <source>
        <strain evidence="7 8">2b14</strain>
    </source>
</reference>
<comment type="subcellular location">
    <subcellularLocation>
        <location evidence="1">Cell envelope</location>
    </subcellularLocation>
</comment>
<feature type="domain" description="YknX-like barrel-sandwich hybrid" evidence="6">
    <location>
        <begin position="54"/>
        <end position="208"/>
    </location>
</feature>
<dbReference type="GO" id="GO:0030313">
    <property type="term" value="C:cell envelope"/>
    <property type="evidence" value="ECO:0007669"/>
    <property type="project" value="UniProtKB-SubCell"/>
</dbReference>
<feature type="domain" description="CusB-like beta-barrel" evidence="5">
    <location>
        <begin position="230"/>
        <end position="299"/>
    </location>
</feature>
<evidence type="ECO:0000313" key="7">
    <source>
        <dbReference type="EMBL" id="RAU82767.1"/>
    </source>
</evidence>
<dbReference type="InterPro" id="IPR058639">
    <property type="entry name" value="BSH_YknX-like"/>
</dbReference>
<keyword evidence="4" id="KW-0732">Signal</keyword>
<dbReference type="SUPFAM" id="SSF111369">
    <property type="entry name" value="HlyD-like secretion proteins"/>
    <property type="match status" value="1"/>
</dbReference>
<dbReference type="Pfam" id="PF25984">
    <property type="entry name" value="BSH_YknX"/>
    <property type="match status" value="1"/>
</dbReference>
<evidence type="ECO:0000313" key="8">
    <source>
        <dbReference type="Proteomes" id="UP000251692"/>
    </source>
</evidence>
<dbReference type="InterPro" id="IPR058792">
    <property type="entry name" value="Beta-barrel_RND_2"/>
</dbReference>
<gene>
    <name evidence="7" type="ORF">DP923_05805</name>
</gene>
<feature type="chain" id="PRO_5016983222" evidence="4">
    <location>
        <begin position="21"/>
        <end position="360"/>
    </location>
</feature>
<dbReference type="AlphaFoldDB" id="A0A364RES4"/>
<dbReference type="RefSeq" id="WP_112304917.1">
    <property type="nucleotide sequence ID" value="NZ_QMDV01000002.1"/>
</dbReference>
<organism evidence="7 8">
    <name type="scientific">Pontibacter arcticus</name>
    <dbReference type="NCBI Taxonomy" id="2080288"/>
    <lineage>
        <taxon>Bacteria</taxon>
        <taxon>Pseudomonadati</taxon>
        <taxon>Bacteroidota</taxon>
        <taxon>Cytophagia</taxon>
        <taxon>Cytophagales</taxon>
        <taxon>Hymenobacteraceae</taxon>
        <taxon>Pontibacter</taxon>
    </lineage>
</organism>
<proteinExistence type="predicted"/>
<comment type="caution">
    <text evidence="7">The sequence shown here is derived from an EMBL/GenBank/DDBJ whole genome shotgun (WGS) entry which is preliminary data.</text>
</comment>
<name>A0A364RES4_9BACT</name>
<dbReference type="Proteomes" id="UP000251692">
    <property type="component" value="Unassembled WGS sequence"/>
</dbReference>
<dbReference type="Gene3D" id="2.40.50.100">
    <property type="match status" value="1"/>
</dbReference>
<evidence type="ECO:0000259" key="6">
    <source>
        <dbReference type="Pfam" id="PF25984"/>
    </source>
</evidence>
<evidence type="ECO:0000256" key="3">
    <source>
        <dbReference type="SAM" id="Coils"/>
    </source>
</evidence>
<keyword evidence="2 3" id="KW-0175">Coiled coil</keyword>